<evidence type="ECO:0008006" key="4">
    <source>
        <dbReference type="Google" id="ProtNLM"/>
    </source>
</evidence>
<dbReference type="EMBL" id="JAHWZX010000021">
    <property type="protein sequence ID" value="MBW4332220.1"/>
    <property type="molecule type" value="Genomic_DNA"/>
</dbReference>
<comment type="caution">
    <text evidence="2">The sequence shown here is derived from an EMBL/GenBank/DDBJ whole genome shotgun (WGS) entry which is preliminary data.</text>
</comment>
<proteinExistence type="predicted"/>
<evidence type="ECO:0000313" key="3">
    <source>
        <dbReference type="Proteomes" id="UP001197214"/>
    </source>
</evidence>
<keyword evidence="3" id="KW-1185">Reference proteome</keyword>
<keyword evidence="1" id="KW-0472">Membrane</keyword>
<organism evidence="2 3">
    <name type="scientific">Stakelama flava</name>
    <dbReference type="NCBI Taxonomy" id="2860338"/>
    <lineage>
        <taxon>Bacteria</taxon>
        <taxon>Pseudomonadati</taxon>
        <taxon>Pseudomonadota</taxon>
        <taxon>Alphaproteobacteria</taxon>
        <taxon>Sphingomonadales</taxon>
        <taxon>Sphingomonadaceae</taxon>
        <taxon>Stakelama</taxon>
    </lineage>
</organism>
<sequence>MSDKEQAIVLGISPSGVGQRLARVRQRLGAGSTREAIRLLDKYENQDCRKTTCGPETLVDSPITGTFKPSEHDTNGAGDRLRDSVIPARFLAPSQSQLEALAGKEKSHGDLTIPQRLLWICVGAIALVIAGFLLLAAFESLSRTLSGS</sequence>
<feature type="transmembrane region" description="Helical" evidence="1">
    <location>
        <begin position="117"/>
        <end position="138"/>
    </location>
</feature>
<name>A0ABS6XS22_9SPHN</name>
<gene>
    <name evidence="2" type="ORF">KY084_15270</name>
</gene>
<evidence type="ECO:0000256" key="1">
    <source>
        <dbReference type="SAM" id="Phobius"/>
    </source>
</evidence>
<dbReference type="Proteomes" id="UP001197214">
    <property type="component" value="Unassembled WGS sequence"/>
</dbReference>
<reference evidence="2 3" key="1">
    <citation type="submission" date="2021-07" db="EMBL/GenBank/DDBJ databases">
        <title>Stakelama flava sp. nov., a novel endophytic bacterium isolated from branch of Kandelia candel.</title>
        <authorList>
            <person name="Tuo L."/>
        </authorList>
    </citation>
    <scope>NUCLEOTIDE SEQUENCE [LARGE SCALE GENOMIC DNA]</scope>
    <source>
        <strain evidence="2 3">CBK3Z-3</strain>
    </source>
</reference>
<protein>
    <recommendedName>
        <fullName evidence="4">HTH luxR-type domain-containing protein</fullName>
    </recommendedName>
</protein>
<evidence type="ECO:0000313" key="2">
    <source>
        <dbReference type="EMBL" id="MBW4332220.1"/>
    </source>
</evidence>
<accession>A0ABS6XS22</accession>
<keyword evidence="1" id="KW-1133">Transmembrane helix</keyword>
<keyword evidence="1" id="KW-0812">Transmembrane</keyword>